<comment type="similarity">
    <text evidence="8">Belongs to the NnrD/CARKD family.</text>
</comment>
<dbReference type="Gene3D" id="3.40.1190.20">
    <property type="match status" value="1"/>
</dbReference>
<keyword evidence="5 8" id="KW-0520">NAD</keyword>
<evidence type="ECO:0000256" key="2">
    <source>
        <dbReference type="ARBA" id="ARBA00022741"/>
    </source>
</evidence>
<keyword evidence="11" id="KW-1185">Reference proteome</keyword>
<sequence length="342" mass="37130">MADEADMAQLLKTLKQVKRLIPPLSPSFHKGQAGRTLVIGGSENYTGAPYYACMSSMLLGADMGHILCDNEAGSVIKSYSPDLIVFPILRQSNDQSSEQSDVDAMMDKVTPLFDRMSSVSLGPGLGRDALMQKTAAAIVQTLKERKMPLVIDADGLWLIKNEPNLVQGYLECVLTPNVVEFGRLAEAAGLKEAMKKESKEKQCLLLSKTLGVTIVQKGPKDYISNGKETLVVDMPGGLKRCGGQGDVLSGTMGTFLSWQAAYRAGLWEEDTEDHMDAERCMLLAAFGACATTRFCSRHAFDTKGRGMMATDLVASVGDAYKALFDSPEEQVQRILGDRDAKI</sequence>
<dbReference type="GO" id="GO:0046496">
    <property type="term" value="P:nicotinamide nucleotide metabolic process"/>
    <property type="evidence" value="ECO:0007669"/>
    <property type="project" value="UniProtKB-UniRule"/>
</dbReference>
<dbReference type="InterPro" id="IPR029056">
    <property type="entry name" value="Ribokinase-like"/>
</dbReference>
<evidence type="ECO:0000313" key="10">
    <source>
        <dbReference type="EMBL" id="ORY81976.1"/>
    </source>
</evidence>
<dbReference type="SUPFAM" id="SSF53613">
    <property type="entry name" value="Ribokinase-like"/>
    <property type="match status" value="1"/>
</dbReference>
<feature type="binding site" evidence="8">
    <location>
        <position position="124"/>
    </location>
    <ligand>
        <name>(6S)-NADPHX</name>
        <dbReference type="ChEBI" id="CHEBI:64076"/>
    </ligand>
</feature>
<keyword evidence="4" id="KW-0521">NADP</keyword>
<dbReference type="PROSITE" id="PS01050">
    <property type="entry name" value="YJEF_C_2"/>
    <property type="match status" value="1"/>
</dbReference>
<keyword evidence="2 8" id="KW-0547">Nucleotide-binding</keyword>
<comment type="catalytic activity">
    <reaction evidence="7 8">
        <text>(6S)-NADPHX + ATP = ADP + phosphate + NADPH + H(+)</text>
        <dbReference type="Rhea" id="RHEA:32231"/>
        <dbReference type="ChEBI" id="CHEBI:15378"/>
        <dbReference type="ChEBI" id="CHEBI:30616"/>
        <dbReference type="ChEBI" id="CHEBI:43474"/>
        <dbReference type="ChEBI" id="CHEBI:57783"/>
        <dbReference type="ChEBI" id="CHEBI:64076"/>
        <dbReference type="ChEBI" id="CHEBI:456216"/>
        <dbReference type="EC" id="4.2.1.93"/>
    </reaction>
</comment>
<feature type="binding site" evidence="8">
    <location>
        <begin position="177"/>
        <end position="183"/>
    </location>
    <ligand>
        <name>(6S)-NADPHX</name>
        <dbReference type="ChEBI" id="CHEBI:64076"/>
    </ligand>
</feature>
<keyword evidence="6 8" id="KW-0456">Lyase</keyword>
<evidence type="ECO:0000256" key="8">
    <source>
        <dbReference type="HAMAP-Rule" id="MF_03157"/>
    </source>
</evidence>
<dbReference type="GO" id="GO:0005524">
    <property type="term" value="F:ATP binding"/>
    <property type="evidence" value="ECO:0007669"/>
    <property type="project" value="UniProtKB-KW"/>
</dbReference>
<feature type="binding site" evidence="8">
    <location>
        <begin position="236"/>
        <end position="245"/>
    </location>
    <ligand>
        <name>ATP</name>
        <dbReference type="ChEBI" id="CHEBI:30616"/>
    </ligand>
</feature>
<evidence type="ECO:0000256" key="6">
    <source>
        <dbReference type="ARBA" id="ARBA00023239"/>
    </source>
</evidence>
<evidence type="ECO:0000256" key="4">
    <source>
        <dbReference type="ARBA" id="ARBA00022857"/>
    </source>
</evidence>
<evidence type="ECO:0000256" key="1">
    <source>
        <dbReference type="ARBA" id="ARBA00022553"/>
    </source>
</evidence>
<keyword evidence="1 8" id="KW-0597">Phosphoprotein</keyword>
<dbReference type="CDD" id="cd01171">
    <property type="entry name" value="YXKO-related"/>
    <property type="match status" value="1"/>
</dbReference>
<dbReference type="GO" id="GO:0005737">
    <property type="term" value="C:cytoplasm"/>
    <property type="evidence" value="ECO:0007669"/>
    <property type="project" value="UniProtKB-SubCell"/>
</dbReference>
<evidence type="ECO:0000256" key="5">
    <source>
        <dbReference type="ARBA" id="ARBA00023027"/>
    </source>
</evidence>
<gene>
    <name evidence="10" type="ORF">BCR37DRAFT_379888</name>
</gene>
<keyword evidence="10" id="KW-0418">Kinase</keyword>
<feature type="domain" description="YjeF C-terminal" evidence="9">
    <location>
        <begin position="13"/>
        <end position="323"/>
    </location>
</feature>
<protein>
    <recommendedName>
        <fullName evidence="8">ATP-dependent (S)-NAD(P)H-hydrate dehydratase</fullName>
        <ecNumber evidence="8">4.2.1.93</ecNumber>
    </recommendedName>
    <alternativeName>
        <fullName evidence="8">ATP-dependent NAD(P)HX dehydratase</fullName>
    </alternativeName>
</protein>
<feature type="binding site" evidence="8">
    <location>
        <position position="246"/>
    </location>
    <ligand>
        <name>(6S)-NADPHX</name>
        <dbReference type="ChEBI" id="CHEBI:64076"/>
    </ligand>
</feature>
<dbReference type="GO" id="GO:0047453">
    <property type="term" value="F:ATP-dependent NAD(P)H-hydrate dehydratase activity"/>
    <property type="evidence" value="ECO:0007669"/>
    <property type="project" value="UniProtKB-UniRule"/>
</dbReference>
<comment type="subcellular location">
    <subcellularLocation>
        <location evidence="8">Cytoplasm</location>
    </subcellularLocation>
</comment>
<dbReference type="STRING" id="56484.A0A1Y2FFB2"/>
<dbReference type="PROSITE" id="PS51383">
    <property type="entry name" value="YJEF_C_3"/>
    <property type="match status" value="1"/>
</dbReference>
<evidence type="ECO:0000313" key="11">
    <source>
        <dbReference type="Proteomes" id="UP000193685"/>
    </source>
</evidence>
<feature type="binding site" evidence="8">
    <location>
        <begin position="217"/>
        <end position="221"/>
    </location>
    <ligand>
        <name>ATP</name>
        <dbReference type="ChEBI" id="CHEBI:30616"/>
    </ligand>
</feature>
<dbReference type="PANTHER" id="PTHR12592">
    <property type="entry name" value="ATP-DEPENDENT (S)-NAD(P)H-HYDRATE DEHYDRATASE FAMILY MEMBER"/>
    <property type="match status" value="1"/>
</dbReference>
<reference evidence="10 11" key="1">
    <citation type="submission" date="2016-07" db="EMBL/GenBank/DDBJ databases">
        <title>Pervasive Adenine N6-methylation of Active Genes in Fungi.</title>
        <authorList>
            <consortium name="DOE Joint Genome Institute"/>
            <person name="Mondo S.J."/>
            <person name="Dannebaum R.O."/>
            <person name="Kuo R.C."/>
            <person name="Labutti K."/>
            <person name="Haridas S."/>
            <person name="Kuo A."/>
            <person name="Salamov A."/>
            <person name="Ahrendt S.R."/>
            <person name="Lipzen A."/>
            <person name="Sullivan W."/>
            <person name="Andreopoulos W.B."/>
            <person name="Clum A."/>
            <person name="Lindquist E."/>
            <person name="Daum C."/>
            <person name="Ramamoorthy G.K."/>
            <person name="Gryganskyi A."/>
            <person name="Culley D."/>
            <person name="Magnuson J.K."/>
            <person name="James T.Y."/>
            <person name="O'Malley M.A."/>
            <person name="Stajich J.E."/>
            <person name="Spatafora J.W."/>
            <person name="Visel A."/>
            <person name="Grigoriev I.V."/>
        </authorList>
    </citation>
    <scope>NUCLEOTIDE SEQUENCE [LARGE SCALE GENOMIC DNA]</scope>
    <source>
        <strain evidence="10 11">12-1054</strain>
    </source>
</reference>
<organism evidence="10 11">
    <name type="scientific">Protomyces lactucae-debilis</name>
    <dbReference type="NCBI Taxonomy" id="2754530"/>
    <lineage>
        <taxon>Eukaryota</taxon>
        <taxon>Fungi</taxon>
        <taxon>Dikarya</taxon>
        <taxon>Ascomycota</taxon>
        <taxon>Taphrinomycotina</taxon>
        <taxon>Taphrinomycetes</taxon>
        <taxon>Taphrinales</taxon>
        <taxon>Protomycetaceae</taxon>
        <taxon>Protomyces</taxon>
    </lineage>
</organism>
<dbReference type="PANTHER" id="PTHR12592:SF0">
    <property type="entry name" value="ATP-DEPENDENT (S)-NAD(P)H-HYDRATE DEHYDRATASE"/>
    <property type="match status" value="1"/>
</dbReference>
<comment type="caution">
    <text evidence="10">The sequence shown here is derived from an EMBL/GenBank/DDBJ whole genome shotgun (WGS) entry which is preliminary data.</text>
</comment>
<name>A0A1Y2FFB2_PROLT</name>
<dbReference type="GO" id="GO:0016301">
    <property type="term" value="F:kinase activity"/>
    <property type="evidence" value="ECO:0007669"/>
    <property type="project" value="UniProtKB-KW"/>
</dbReference>
<keyword evidence="3 8" id="KW-0067">ATP-binding</keyword>
<dbReference type="OMA" id="WRAAYHN"/>
<dbReference type="HAMAP" id="MF_01965">
    <property type="entry name" value="NADHX_dehydratase"/>
    <property type="match status" value="1"/>
</dbReference>
<dbReference type="InterPro" id="IPR000631">
    <property type="entry name" value="CARKD"/>
</dbReference>
<dbReference type="Proteomes" id="UP000193685">
    <property type="component" value="Unassembled WGS sequence"/>
</dbReference>
<comment type="catalytic activity">
    <reaction evidence="8">
        <text>(6S)-NADHX + ATP = ADP + phosphate + NADH + H(+)</text>
        <dbReference type="Rhea" id="RHEA:19017"/>
        <dbReference type="ChEBI" id="CHEBI:15378"/>
        <dbReference type="ChEBI" id="CHEBI:30616"/>
        <dbReference type="ChEBI" id="CHEBI:43474"/>
        <dbReference type="ChEBI" id="CHEBI:57945"/>
        <dbReference type="ChEBI" id="CHEBI:64074"/>
        <dbReference type="ChEBI" id="CHEBI:456216"/>
        <dbReference type="EC" id="4.2.1.93"/>
    </reaction>
</comment>
<evidence type="ECO:0000256" key="3">
    <source>
        <dbReference type="ARBA" id="ARBA00022840"/>
    </source>
</evidence>
<dbReference type="FunFam" id="3.40.1190.20:FF:000023">
    <property type="entry name" value="ATP-dependent (S)-NAD(P)H-hydrate dehydratase"/>
    <property type="match status" value="1"/>
</dbReference>
<dbReference type="EC" id="4.2.1.93" evidence="8"/>
<evidence type="ECO:0000256" key="7">
    <source>
        <dbReference type="ARBA" id="ARBA00047472"/>
    </source>
</evidence>
<dbReference type="Pfam" id="PF01256">
    <property type="entry name" value="Carb_kinase"/>
    <property type="match status" value="1"/>
</dbReference>
<dbReference type="InterPro" id="IPR017953">
    <property type="entry name" value="Carbohydrate_kinase_pred_CS"/>
</dbReference>
<dbReference type="EMBL" id="MCFI01000010">
    <property type="protein sequence ID" value="ORY81976.1"/>
    <property type="molecule type" value="Genomic_DNA"/>
</dbReference>
<keyword evidence="8" id="KW-0963">Cytoplasm</keyword>
<dbReference type="GeneID" id="63785965"/>
<accession>A0A1Y2FFB2</accession>
<comment type="cofactor">
    <cofactor evidence="8">
        <name>Mg(2+)</name>
        <dbReference type="ChEBI" id="CHEBI:18420"/>
    </cofactor>
</comment>
<proteinExistence type="inferred from homology"/>
<comment type="function">
    <text evidence="8">Catalyzes the dehydration of the S-form of NAD(P)HX at the expense of ATP, which is converted to ADP. Together with NAD(P)HX epimerase, which catalyzes the epimerization of the S- and R-forms, the enzyme allows the repair of both epimers of NAD(P)HX, a damaged form of NAD(P)H that is a result of enzymatic or heat-dependent hydration.</text>
</comment>
<dbReference type="NCBIfam" id="TIGR00196">
    <property type="entry name" value="yjeF_cterm"/>
    <property type="match status" value="1"/>
</dbReference>
<dbReference type="RefSeq" id="XP_040725110.1">
    <property type="nucleotide sequence ID" value="XM_040869366.1"/>
</dbReference>
<dbReference type="OrthoDB" id="8110916at2759"/>
<dbReference type="AlphaFoldDB" id="A0A1Y2FFB2"/>
<dbReference type="GO" id="GO:0110051">
    <property type="term" value="P:metabolite repair"/>
    <property type="evidence" value="ECO:0007669"/>
    <property type="project" value="TreeGrafter"/>
</dbReference>
<keyword evidence="10" id="KW-0808">Transferase</keyword>
<evidence type="ECO:0000259" key="9">
    <source>
        <dbReference type="PROSITE" id="PS51383"/>
    </source>
</evidence>